<dbReference type="SUPFAM" id="SSF46689">
    <property type="entry name" value="Homeodomain-like"/>
    <property type="match status" value="1"/>
</dbReference>
<keyword evidence="2" id="KW-0175">Coiled coil</keyword>
<accession>A0ABD7V4I6</accession>
<comment type="function">
    <text evidence="1">Involved in the transposition of the insertion sequence.</text>
</comment>
<dbReference type="PANTHER" id="PTHR46889:SF4">
    <property type="entry name" value="TRANSPOSASE INSO FOR INSERTION SEQUENCE ELEMENT IS911B-RELATED"/>
    <property type="match status" value="1"/>
</dbReference>
<organism evidence="4 5">
    <name type="scientific">Gordonia paraffinivorans</name>
    <dbReference type="NCBI Taxonomy" id="175628"/>
    <lineage>
        <taxon>Bacteria</taxon>
        <taxon>Bacillati</taxon>
        <taxon>Actinomycetota</taxon>
        <taxon>Actinomycetes</taxon>
        <taxon>Mycobacteriales</taxon>
        <taxon>Gordoniaceae</taxon>
        <taxon>Gordonia</taxon>
    </lineage>
</organism>
<dbReference type="InterPro" id="IPR002514">
    <property type="entry name" value="Transposase_8"/>
</dbReference>
<dbReference type="EMBL" id="CAACYD010000007">
    <property type="protein sequence ID" value="VFA89263.1"/>
    <property type="molecule type" value="Genomic_DNA"/>
</dbReference>
<dbReference type="Gene3D" id="1.10.10.60">
    <property type="entry name" value="Homeodomain-like"/>
    <property type="match status" value="1"/>
</dbReference>
<feature type="coiled-coil region" evidence="2">
    <location>
        <begin position="58"/>
        <end position="85"/>
    </location>
</feature>
<dbReference type="AlphaFoldDB" id="A0ABD7V4I6"/>
<evidence type="ECO:0000256" key="2">
    <source>
        <dbReference type="SAM" id="Coils"/>
    </source>
</evidence>
<dbReference type="NCBIfam" id="NF033516">
    <property type="entry name" value="transpos_IS3"/>
    <property type="match status" value="1"/>
</dbReference>
<protein>
    <submittedName>
        <fullName evidence="4">Integrase core domain</fullName>
    </submittedName>
</protein>
<dbReference type="Proteomes" id="UP000360750">
    <property type="component" value="Unassembled WGS sequence"/>
</dbReference>
<dbReference type="InterPro" id="IPR036397">
    <property type="entry name" value="RNaseH_sf"/>
</dbReference>
<dbReference type="Pfam" id="PF01527">
    <property type="entry name" value="HTH_Tnp_1"/>
    <property type="match status" value="1"/>
</dbReference>
<dbReference type="InterPro" id="IPR009057">
    <property type="entry name" value="Homeodomain-like_sf"/>
</dbReference>
<sequence length="392" mass="44304">MPGPYPREFREDVVAVARSRESGVTIKQIAADFGISEATLQNWLRQADVEDGNRPGQTAADAAEARELKKRIRLLEQENEVLRRAAAYLSQANLRLGGSPKMTYPLVSELADAGIPVTVSCRVLKLARQPYYRWRNDPVRDADVLRAYRINALHDAHHEDPTFGYRYLADEARRAGWRMSRRTAWKLCSQAGILSSAQRRRRGKGKKAGPPVFDDHVQRVFRADAPNRLWLTDITEHWTSEGKLYCCAIKDVFSNRIVGYSISDRMTAKLAVDAVRNAVARRGEVAGCILHADRGSQFRSRAMARELRRHDMVGSMGRVGAAGDNAAMESFWSLLQTNVLNQQRWATRQELRLAIVVWIERKYHRQRAQDTLGGLTPIEFEAKLAEPLTLAA</sequence>
<dbReference type="Pfam" id="PF13333">
    <property type="entry name" value="rve_2"/>
    <property type="match status" value="1"/>
</dbReference>
<gene>
    <name evidence="4" type="ORF">NCTC8139_02825</name>
</gene>
<dbReference type="GeneID" id="60750817"/>
<dbReference type="PANTHER" id="PTHR46889">
    <property type="entry name" value="TRANSPOSASE INSF FOR INSERTION SEQUENCE IS3B-RELATED"/>
    <property type="match status" value="1"/>
</dbReference>
<reference evidence="4 5" key="1">
    <citation type="submission" date="2019-02" db="EMBL/GenBank/DDBJ databases">
        <authorList>
            <consortium name="Pathogen Informatics"/>
        </authorList>
    </citation>
    <scope>NUCLEOTIDE SEQUENCE [LARGE SCALE GENOMIC DNA]</scope>
    <source>
        <strain evidence="4 5">3012STDY6756503</strain>
    </source>
</reference>
<dbReference type="InterPro" id="IPR050900">
    <property type="entry name" value="Transposase_IS3/IS150/IS904"/>
</dbReference>
<dbReference type="RefSeq" id="WP_131734668.1">
    <property type="nucleotide sequence ID" value="NZ_CAACYD010000007.1"/>
</dbReference>
<evidence type="ECO:0000256" key="1">
    <source>
        <dbReference type="ARBA" id="ARBA00002286"/>
    </source>
</evidence>
<comment type="caution">
    <text evidence="4">The sequence shown here is derived from an EMBL/GenBank/DDBJ whole genome shotgun (WGS) entry which is preliminary data.</text>
</comment>
<dbReference type="InterPro" id="IPR001584">
    <property type="entry name" value="Integrase_cat-core"/>
</dbReference>
<dbReference type="PROSITE" id="PS50994">
    <property type="entry name" value="INTEGRASE"/>
    <property type="match status" value="1"/>
</dbReference>
<dbReference type="InterPro" id="IPR025948">
    <property type="entry name" value="HTH-like_dom"/>
</dbReference>
<dbReference type="Gene3D" id="3.30.420.10">
    <property type="entry name" value="Ribonuclease H-like superfamily/Ribonuclease H"/>
    <property type="match status" value="1"/>
</dbReference>
<evidence type="ECO:0000313" key="5">
    <source>
        <dbReference type="Proteomes" id="UP000360750"/>
    </source>
</evidence>
<dbReference type="InterPro" id="IPR048020">
    <property type="entry name" value="Transpos_IS3"/>
</dbReference>
<proteinExistence type="predicted"/>
<name>A0ABD7V4I6_9ACTN</name>
<evidence type="ECO:0000259" key="3">
    <source>
        <dbReference type="PROSITE" id="PS50994"/>
    </source>
</evidence>
<evidence type="ECO:0000313" key="4">
    <source>
        <dbReference type="EMBL" id="VFA89263.1"/>
    </source>
</evidence>
<dbReference type="InterPro" id="IPR012337">
    <property type="entry name" value="RNaseH-like_sf"/>
</dbReference>
<feature type="domain" description="Integrase catalytic" evidence="3">
    <location>
        <begin position="222"/>
        <end position="385"/>
    </location>
</feature>
<dbReference type="Pfam" id="PF00665">
    <property type="entry name" value="rve"/>
    <property type="match status" value="1"/>
</dbReference>
<dbReference type="SUPFAM" id="SSF53098">
    <property type="entry name" value="Ribonuclease H-like"/>
    <property type="match status" value="1"/>
</dbReference>
<dbReference type="Pfam" id="PF13276">
    <property type="entry name" value="HTH_21"/>
    <property type="match status" value="1"/>
</dbReference>